<name>A0A2A2LDH3_9BILA</name>
<reference evidence="2 3" key="1">
    <citation type="journal article" date="2017" name="Curr. Biol.">
        <title>Genome architecture and evolution of a unichromosomal asexual nematode.</title>
        <authorList>
            <person name="Fradin H."/>
            <person name="Zegar C."/>
            <person name="Gutwein M."/>
            <person name="Lucas J."/>
            <person name="Kovtun M."/>
            <person name="Corcoran D."/>
            <person name="Baugh L.R."/>
            <person name="Kiontke K."/>
            <person name="Gunsalus K."/>
            <person name="Fitch D.H."/>
            <person name="Piano F."/>
        </authorList>
    </citation>
    <scope>NUCLEOTIDE SEQUENCE [LARGE SCALE GENOMIC DNA]</scope>
    <source>
        <strain evidence="2">PF1309</strain>
    </source>
</reference>
<dbReference type="GO" id="GO:0005777">
    <property type="term" value="C:peroxisome"/>
    <property type="evidence" value="ECO:0007669"/>
    <property type="project" value="InterPro"/>
</dbReference>
<dbReference type="AlphaFoldDB" id="A0A2A2LDH3"/>
<protein>
    <recommendedName>
        <fullName evidence="4">Protein SZT2</fullName>
    </recommendedName>
</protein>
<comment type="caution">
    <text evidence="2">The sequence shown here is derived from an EMBL/GenBank/DDBJ whole genome shotgun (WGS) entry which is preliminary data.</text>
</comment>
<accession>A0A2A2LDH3</accession>
<evidence type="ECO:0000313" key="2">
    <source>
        <dbReference type="EMBL" id="PAV84128.1"/>
    </source>
</evidence>
<organism evidence="2 3">
    <name type="scientific">Diploscapter pachys</name>
    <dbReference type="NCBI Taxonomy" id="2018661"/>
    <lineage>
        <taxon>Eukaryota</taxon>
        <taxon>Metazoa</taxon>
        <taxon>Ecdysozoa</taxon>
        <taxon>Nematoda</taxon>
        <taxon>Chromadorea</taxon>
        <taxon>Rhabditida</taxon>
        <taxon>Rhabditina</taxon>
        <taxon>Rhabditomorpha</taxon>
        <taxon>Rhabditoidea</taxon>
        <taxon>Rhabditidae</taxon>
        <taxon>Diploscapter</taxon>
    </lineage>
</organism>
<gene>
    <name evidence="2" type="ORF">WR25_27245</name>
</gene>
<dbReference type="STRING" id="2018661.A0A2A2LDH3"/>
<evidence type="ECO:0000256" key="1">
    <source>
        <dbReference type="SAM" id="MobiDB-lite"/>
    </source>
</evidence>
<sequence length="1083" mass="124667">MIGNESTGSAMPVSEVSSSNQTGTEQLREAGEVYIKMHKNYRVSRNVRAHWFFDHINKAIQIDNEQTKDGSLCRQEMSVVGIVPKGGNGDEIVEDEQFRVCADTKVIYLSRYYRHAFVLDLSPSTFVGDDREGCCLHQKLLTTLRLSMANVAKTFVIPGTTNTFSPQIYATVCVFVPFLGFEEDLVLAQGVLLTEANVSEVVDQVTVKFNDILIKLYEFSRPIMQKWGQLRRRHRNKFDSFTEVNARGEIEYDDMAAYQARKQLHRKEVVKKYGRFFELPKGFKEADNSVEQHLQELKDATFPSRTNLFRRETSLHDQKKIAWNVTDEQRDDTVDAKVDGYIHPEWSLVFMLRLGLVATQMMPENTQSGIIVITDAVCGIPDQEAMQKLLAQLRSYTVSCSFIQLQANTGKGACFGHVPSSELVHFIAMATFGSYISPEDVGNIKIEPNKVPDILKSAPGTPKDEEEPTNLQNIEEALLCWSFQNALQRNANVVKQIQSVNNEFLTFFMDDVRRHVHLQVQYQSNLHELLYVRLREGFALKEVRLEDDGRTIYVLLVLPFRSQLFIEYTLRAPWPASKTRGTVFVELILQGPTFELREILSERKHLGADRQDLVKITLNSIVEADALLLQLHEFNTRPCHYRIPKGINPHEGLFTIHNGLLRTPYAETKKLLMNGYAERIPFAEFWSTLLDMNDSLWQKWVHTHSERIVLKSLLPFDIFGPESAFRINCSDSESALHTMLQEMTSFSVIPDKLYVKFVCGLKTVLRDNKDAPEFFYIIRVCLAAPTVVLRISFLGGIRNHTRRYIVDSLRDKIRELNQKKSFAIEPENGQIRKGECPDTNVLFAIRRPMERILVRYDTIPLDLKTIVRIRENVIDASLDQIKQIKRHNAICSYMECRRQIIILPDLFDRGCFSLADNWDMAAFILNVLLQRRASEREGYQLAAKFESGAIALCRQRYHKIGPCLEQYVLFPPLQVELPTALRTNECKRVVTYNYNVLTTIMQPEENEIENRENVENRERKTKKVRLIDAKMEDSVDEPADRPVALVMETWNEPQVSFGNTQSEARHFLPYLKNLYFIGCTVHR</sequence>
<dbReference type="OrthoDB" id="43547at2759"/>
<evidence type="ECO:0000313" key="3">
    <source>
        <dbReference type="Proteomes" id="UP000218231"/>
    </source>
</evidence>
<dbReference type="InterPro" id="IPR033228">
    <property type="entry name" value="SZT2"/>
</dbReference>
<dbReference type="Proteomes" id="UP000218231">
    <property type="component" value="Unassembled WGS sequence"/>
</dbReference>
<evidence type="ECO:0008006" key="4">
    <source>
        <dbReference type="Google" id="ProtNLM"/>
    </source>
</evidence>
<proteinExistence type="predicted"/>
<dbReference type="EMBL" id="LIAE01006887">
    <property type="protein sequence ID" value="PAV84128.1"/>
    <property type="molecule type" value="Genomic_DNA"/>
</dbReference>
<feature type="region of interest" description="Disordered" evidence="1">
    <location>
        <begin position="1"/>
        <end position="24"/>
    </location>
</feature>
<dbReference type="PANTHER" id="PTHR14918">
    <property type="entry name" value="KICSTOR COMPLEX PROTEIN SZT2"/>
    <property type="match status" value="1"/>
</dbReference>
<dbReference type="PANTHER" id="PTHR14918:SF3">
    <property type="entry name" value="KICSTOR COMPLEX PROTEIN SZT2"/>
    <property type="match status" value="1"/>
</dbReference>
<keyword evidence="3" id="KW-1185">Reference proteome</keyword>